<dbReference type="OrthoDB" id="202840at2759"/>
<dbReference type="InterPro" id="IPR036282">
    <property type="entry name" value="Glutathione-S-Trfase_C_sf"/>
</dbReference>
<dbReference type="InterPro" id="IPR010987">
    <property type="entry name" value="Glutathione-S-Trfase_C-like"/>
</dbReference>
<feature type="domain" description="GST C-terminal" evidence="1">
    <location>
        <begin position="1"/>
        <end position="78"/>
    </location>
</feature>
<dbReference type="GO" id="GO:0005739">
    <property type="term" value="C:mitochondrion"/>
    <property type="evidence" value="ECO:0007669"/>
    <property type="project" value="TreeGrafter"/>
</dbReference>
<proteinExistence type="predicted"/>
<dbReference type="PANTHER" id="PTHR42673:SF4">
    <property type="entry name" value="MALEYLACETOACETATE ISOMERASE"/>
    <property type="match status" value="1"/>
</dbReference>
<organism evidence="2">
    <name type="scientific">Heligmosomoides polygyrus</name>
    <name type="common">Parasitic roundworm</name>
    <dbReference type="NCBI Taxonomy" id="6339"/>
    <lineage>
        <taxon>Eukaryota</taxon>
        <taxon>Metazoa</taxon>
        <taxon>Ecdysozoa</taxon>
        <taxon>Nematoda</taxon>
        <taxon>Chromadorea</taxon>
        <taxon>Rhabditida</taxon>
        <taxon>Rhabditina</taxon>
        <taxon>Rhabditomorpha</taxon>
        <taxon>Strongyloidea</taxon>
        <taxon>Heligmosomidae</taxon>
        <taxon>Heligmosomoides</taxon>
    </lineage>
</organism>
<reference evidence="2" key="1">
    <citation type="submission" date="2018-11" db="EMBL/GenBank/DDBJ databases">
        <authorList>
            <consortium name="Pathogen Informatics"/>
        </authorList>
    </citation>
    <scope>NUCLEOTIDE SEQUENCE [LARGE SCALE GENOMIC DNA]</scope>
</reference>
<dbReference type="EMBL" id="UZAH01041952">
    <property type="protein sequence ID" value="VDP60884.1"/>
    <property type="molecule type" value="Genomic_DNA"/>
</dbReference>
<dbReference type="GO" id="GO:0004364">
    <property type="term" value="F:glutathione transferase activity"/>
    <property type="evidence" value="ECO:0007669"/>
    <property type="project" value="TreeGrafter"/>
</dbReference>
<evidence type="ECO:0000313" key="2">
    <source>
        <dbReference type="EMBL" id="VDP60884.1"/>
    </source>
</evidence>
<dbReference type="PROSITE" id="PS50405">
    <property type="entry name" value="GST_CTER"/>
    <property type="match status" value="1"/>
</dbReference>
<protein>
    <recommendedName>
        <fullName evidence="1">GST C-terminal domain-containing protein</fullName>
    </recommendedName>
</protein>
<sequence length="78" mass="8557">MQNVRVVNYVNAKTPGSGREWAAHWLVDGLSALEAMLTKSYTGKFAVGDTITIADLCIPSIVYNAKRFVCFLAASLYQ</sequence>
<dbReference type="GO" id="GO:0006749">
    <property type="term" value="P:glutathione metabolic process"/>
    <property type="evidence" value="ECO:0007669"/>
    <property type="project" value="TreeGrafter"/>
</dbReference>
<accession>A0A3P8FRL7</accession>
<gene>
    <name evidence="2" type="ORF">HPBE_LOCUS27086</name>
</gene>
<dbReference type="GO" id="GO:0016034">
    <property type="term" value="F:maleylacetoacetate isomerase activity"/>
    <property type="evidence" value="ECO:0007669"/>
    <property type="project" value="TreeGrafter"/>
</dbReference>
<dbReference type="PANTHER" id="PTHR42673">
    <property type="entry name" value="MALEYLACETOACETATE ISOMERASE"/>
    <property type="match status" value="1"/>
</dbReference>
<dbReference type="SUPFAM" id="SSF47616">
    <property type="entry name" value="GST C-terminal domain-like"/>
    <property type="match status" value="1"/>
</dbReference>
<dbReference type="AlphaFoldDB" id="A0A3P8FRL7"/>
<evidence type="ECO:0000259" key="1">
    <source>
        <dbReference type="PROSITE" id="PS50405"/>
    </source>
</evidence>
<name>A0A3P8FRL7_HELPZ</name>
<dbReference type="Gene3D" id="1.20.1050.10">
    <property type="match status" value="1"/>
</dbReference>
<dbReference type="GO" id="GO:0006559">
    <property type="term" value="P:L-phenylalanine catabolic process"/>
    <property type="evidence" value="ECO:0007669"/>
    <property type="project" value="TreeGrafter"/>
</dbReference>